<dbReference type="STRING" id="1347342.BN863_28150"/>
<dbReference type="PROSITE" id="PS50043">
    <property type="entry name" value="HTH_LUXR_2"/>
    <property type="match status" value="1"/>
</dbReference>
<name>T2KNT1_FORAG</name>
<feature type="modified residue" description="4-aspartylphosphate" evidence="3">
    <location>
        <position position="59"/>
    </location>
</feature>
<dbReference type="InterPro" id="IPR011006">
    <property type="entry name" value="CheY-like_superfamily"/>
</dbReference>
<dbReference type="Pfam" id="PF00196">
    <property type="entry name" value="GerE"/>
    <property type="match status" value="1"/>
</dbReference>
<dbReference type="Gene3D" id="3.40.50.2300">
    <property type="match status" value="1"/>
</dbReference>
<dbReference type="Proteomes" id="UP000016160">
    <property type="component" value="Chromosome"/>
</dbReference>
<dbReference type="OrthoDB" id="9795108at2"/>
<dbReference type="RefSeq" id="WP_038531772.1">
    <property type="nucleotide sequence ID" value="NZ_HG315671.1"/>
</dbReference>
<organism evidence="6 7">
    <name type="scientific">Formosa agariphila (strain DSM 15362 / KCTC 12365 / LMG 23005 / KMM 3901 / M-2Alg 35-1)</name>
    <dbReference type="NCBI Taxonomy" id="1347342"/>
    <lineage>
        <taxon>Bacteria</taxon>
        <taxon>Pseudomonadati</taxon>
        <taxon>Bacteroidota</taxon>
        <taxon>Flavobacteriia</taxon>
        <taxon>Flavobacteriales</taxon>
        <taxon>Flavobacteriaceae</taxon>
        <taxon>Formosa</taxon>
    </lineage>
</organism>
<protein>
    <submittedName>
        <fullName evidence="6">DNA-binding response regulator, LuxR family protein</fullName>
    </submittedName>
</protein>
<dbReference type="InterPro" id="IPR000792">
    <property type="entry name" value="Tscrpt_reg_LuxR_C"/>
</dbReference>
<dbReference type="PRINTS" id="PR00038">
    <property type="entry name" value="HTHLUXR"/>
</dbReference>
<accession>T2KNT1</accession>
<evidence type="ECO:0000256" key="3">
    <source>
        <dbReference type="PROSITE-ProRule" id="PRU00169"/>
    </source>
</evidence>
<dbReference type="InterPro" id="IPR039420">
    <property type="entry name" value="WalR-like"/>
</dbReference>
<dbReference type="InterPro" id="IPR001789">
    <property type="entry name" value="Sig_transdc_resp-reg_receiver"/>
</dbReference>
<evidence type="ECO:0000313" key="7">
    <source>
        <dbReference type="Proteomes" id="UP000016160"/>
    </source>
</evidence>
<sequence length="222" mass="25147">MESTPIHVVLADDVQLFRKGICFLLERDEELVVDYEASNGKELVAYLRTSKLPDIVLTDLNMPELNGVEATKIIHKEFPDLKIVALTSYNSKPCILNMIHLGVACFLPKNVKPAELVSALKEVYSSGFYYSNEVMRFIHENLTHKGKPVKSDFDKSYLTSRELEVLSLICKQFKTSEIADKLCISPRTVEGHRNNLLLKTESKNVVGLVTYAIRNNLLNFLN</sequence>
<evidence type="ECO:0000256" key="2">
    <source>
        <dbReference type="ARBA" id="ARBA00023125"/>
    </source>
</evidence>
<dbReference type="GO" id="GO:0003677">
    <property type="term" value="F:DNA binding"/>
    <property type="evidence" value="ECO:0007669"/>
    <property type="project" value="UniProtKB-KW"/>
</dbReference>
<dbReference type="PROSITE" id="PS50110">
    <property type="entry name" value="RESPONSE_REGULATORY"/>
    <property type="match status" value="1"/>
</dbReference>
<dbReference type="GO" id="GO:0000160">
    <property type="term" value="P:phosphorelay signal transduction system"/>
    <property type="evidence" value="ECO:0007669"/>
    <property type="project" value="InterPro"/>
</dbReference>
<evidence type="ECO:0000259" key="4">
    <source>
        <dbReference type="PROSITE" id="PS50043"/>
    </source>
</evidence>
<dbReference type="HOGENOM" id="CLU_000445_90_1_10"/>
<reference evidence="6 7" key="1">
    <citation type="journal article" date="2013" name="Appl. Environ. Microbiol.">
        <title>The genome of the alga-associated marine flavobacterium Formosa agariphila KMM 3901T reveals a broad potential for degradation of algal polysaccharides.</title>
        <authorList>
            <person name="Mann A.J."/>
            <person name="Hahnke R.L."/>
            <person name="Huang S."/>
            <person name="Werner J."/>
            <person name="Xing P."/>
            <person name="Barbeyron T."/>
            <person name="Huettel B."/>
            <person name="Stueber K."/>
            <person name="Reinhardt R."/>
            <person name="Harder J."/>
            <person name="Gloeckner F.O."/>
            <person name="Amann R.I."/>
            <person name="Teeling H."/>
        </authorList>
    </citation>
    <scope>NUCLEOTIDE SEQUENCE [LARGE SCALE GENOMIC DNA]</scope>
    <source>
        <strain evidence="7">DSM 15362 / KCTC 12365 / LMG 23005 / KMM 3901</strain>
    </source>
</reference>
<dbReference type="SUPFAM" id="SSF52172">
    <property type="entry name" value="CheY-like"/>
    <property type="match status" value="1"/>
</dbReference>
<dbReference type="CDD" id="cd06170">
    <property type="entry name" value="LuxR_C_like"/>
    <property type="match status" value="1"/>
</dbReference>
<evidence type="ECO:0000256" key="1">
    <source>
        <dbReference type="ARBA" id="ARBA00022553"/>
    </source>
</evidence>
<dbReference type="PATRIC" id="fig|1347342.6.peg.2834"/>
<dbReference type="InterPro" id="IPR058245">
    <property type="entry name" value="NreC/VraR/RcsB-like_REC"/>
</dbReference>
<keyword evidence="1 3" id="KW-0597">Phosphoprotein</keyword>
<dbReference type="GO" id="GO:0006355">
    <property type="term" value="P:regulation of DNA-templated transcription"/>
    <property type="evidence" value="ECO:0007669"/>
    <property type="project" value="InterPro"/>
</dbReference>
<dbReference type="Pfam" id="PF00072">
    <property type="entry name" value="Response_reg"/>
    <property type="match status" value="1"/>
</dbReference>
<dbReference type="eggNOG" id="COG2197">
    <property type="taxonomic scope" value="Bacteria"/>
</dbReference>
<evidence type="ECO:0000313" key="6">
    <source>
        <dbReference type="EMBL" id="CDF80527.1"/>
    </source>
</evidence>
<dbReference type="SMART" id="SM00421">
    <property type="entry name" value="HTH_LUXR"/>
    <property type="match status" value="1"/>
</dbReference>
<dbReference type="EMBL" id="HG315671">
    <property type="protein sequence ID" value="CDF80527.1"/>
    <property type="molecule type" value="Genomic_DNA"/>
</dbReference>
<dbReference type="SMART" id="SM00448">
    <property type="entry name" value="REC"/>
    <property type="match status" value="1"/>
</dbReference>
<dbReference type="CDD" id="cd17535">
    <property type="entry name" value="REC_NarL-like"/>
    <property type="match status" value="1"/>
</dbReference>
<proteinExistence type="predicted"/>
<feature type="domain" description="HTH luxR-type" evidence="4">
    <location>
        <begin position="151"/>
        <end position="216"/>
    </location>
</feature>
<feature type="domain" description="Response regulatory" evidence="5">
    <location>
        <begin position="7"/>
        <end position="124"/>
    </location>
</feature>
<dbReference type="InterPro" id="IPR016032">
    <property type="entry name" value="Sig_transdc_resp-reg_C-effctor"/>
</dbReference>
<dbReference type="SUPFAM" id="SSF46894">
    <property type="entry name" value="C-terminal effector domain of the bipartite response regulators"/>
    <property type="match status" value="1"/>
</dbReference>
<keyword evidence="2 6" id="KW-0238">DNA-binding</keyword>
<dbReference type="PANTHER" id="PTHR43214:SF43">
    <property type="entry name" value="TWO-COMPONENT RESPONSE REGULATOR"/>
    <property type="match status" value="1"/>
</dbReference>
<evidence type="ECO:0000259" key="5">
    <source>
        <dbReference type="PROSITE" id="PS50110"/>
    </source>
</evidence>
<dbReference type="AlphaFoldDB" id="T2KNT1"/>
<gene>
    <name evidence="6" type="ORF">BN863_28150</name>
</gene>
<dbReference type="PANTHER" id="PTHR43214">
    <property type="entry name" value="TWO-COMPONENT RESPONSE REGULATOR"/>
    <property type="match status" value="1"/>
</dbReference>
<keyword evidence="7" id="KW-1185">Reference proteome</keyword>